<keyword evidence="1" id="KW-0472">Membrane</keyword>
<name>A0ABW4Q2H6_9MICO</name>
<proteinExistence type="predicted"/>
<accession>A0ABW4Q2H6</accession>
<feature type="transmembrane region" description="Helical" evidence="1">
    <location>
        <begin position="102"/>
        <end position="125"/>
    </location>
</feature>
<sequence>MSEEQQAPRYEREESRAETLDRNWNELLQEIRVLQTGSQILAAFLVVLPFQARFPELDAFQTALYLGLLLLALVIVALLLTPVSLHRQLFRRRLKDRMVHTVGVLVQVALLLLGLLLVAVAVFVLDVVVSRGAALAAGAGLAVLLVALQIALPRGLAPRREG</sequence>
<dbReference type="InterPro" id="IPR046291">
    <property type="entry name" value="DUF6328"/>
</dbReference>
<dbReference type="RefSeq" id="WP_343906523.1">
    <property type="nucleotide sequence ID" value="NZ_BAAAIS010000006.1"/>
</dbReference>
<evidence type="ECO:0000313" key="2">
    <source>
        <dbReference type="EMBL" id="MFD1836630.1"/>
    </source>
</evidence>
<evidence type="ECO:0000256" key="1">
    <source>
        <dbReference type="SAM" id="Phobius"/>
    </source>
</evidence>
<reference evidence="3" key="1">
    <citation type="journal article" date="2019" name="Int. J. Syst. Evol. Microbiol.">
        <title>The Global Catalogue of Microorganisms (GCM) 10K type strain sequencing project: providing services to taxonomists for standard genome sequencing and annotation.</title>
        <authorList>
            <consortium name="The Broad Institute Genomics Platform"/>
            <consortium name="The Broad Institute Genome Sequencing Center for Infectious Disease"/>
            <person name="Wu L."/>
            <person name="Ma J."/>
        </authorList>
    </citation>
    <scope>NUCLEOTIDE SEQUENCE [LARGE SCALE GENOMIC DNA]</scope>
    <source>
        <strain evidence="3">JCM 11650</strain>
    </source>
</reference>
<comment type="caution">
    <text evidence="2">The sequence shown here is derived from an EMBL/GenBank/DDBJ whole genome shotgun (WGS) entry which is preliminary data.</text>
</comment>
<feature type="transmembrane region" description="Helical" evidence="1">
    <location>
        <begin position="131"/>
        <end position="152"/>
    </location>
</feature>
<keyword evidence="3" id="KW-1185">Reference proteome</keyword>
<dbReference type="Proteomes" id="UP001597280">
    <property type="component" value="Unassembled WGS sequence"/>
</dbReference>
<gene>
    <name evidence="2" type="ORF">ACFSDA_16340</name>
</gene>
<feature type="transmembrane region" description="Helical" evidence="1">
    <location>
        <begin position="62"/>
        <end position="81"/>
    </location>
</feature>
<keyword evidence="1" id="KW-1133">Transmembrane helix</keyword>
<evidence type="ECO:0000313" key="3">
    <source>
        <dbReference type="Proteomes" id="UP001597280"/>
    </source>
</evidence>
<keyword evidence="1" id="KW-0812">Transmembrane</keyword>
<organism evidence="2 3">
    <name type="scientific">Brachybacterium rhamnosum</name>
    <dbReference type="NCBI Taxonomy" id="173361"/>
    <lineage>
        <taxon>Bacteria</taxon>
        <taxon>Bacillati</taxon>
        <taxon>Actinomycetota</taxon>
        <taxon>Actinomycetes</taxon>
        <taxon>Micrococcales</taxon>
        <taxon>Dermabacteraceae</taxon>
        <taxon>Brachybacterium</taxon>
    </lineage>
</organism>
<protein>
    <submittedName>
        <fullName evidence="2">DUF6328 family protein</fullName>
    </submittedName>
</protein>
<dbReference type="EMBL" id="JBHUFL010000011">
    <property type="protein sequence ID" value="MFD1836630.1"/>
    <property type="molecule type" value="Genomic_DNA"/>
</dbReference>
<dbReference type="Pfam" id="PF19853">
    <property type="entry name" value="DUF6328"/>
    <property type="match status" value="1"/>
</dbReference>